<accession>A0A3N6LJB8</accession>
<protein>
    <submittedName>
        <fullName evidence="2">Extracellular solute-binding protein</fullName>
    </submittedName>
</protein>
<dbReference type="Proteomes" id="UP000273828">
    <property type="component" value="Unassembled WGS sequence"/>
</dbReference>
<sequence length="368" mass="40628">MYTRRSLLRTTGVATVATAGLAGCLGGNGDDEDETSGEDELADEVNVAIYGGAMGDGISETILDGFEDEYDITVNAETYPDNWDLIAQVQAGSTDLDVLILDDTAVPSAVSDDLVQPIREENVPNLDEIMADFSPYEQAFDPGDEIHYGPFQFFGDGLAYNADVLSEPQSWEDVYTDETEGSVIYTSWIDRVVGIAASHEGLSVSELDQDSDAEMEQIWDRVESMNEYVFEWADTGGILQDSFANEQALAGMLWYGRVAALQDDDVAVEYTIPEEGAPMATSGFSVSADTNRRYTAETFIDYTLDPDTQYEYSSVMGYAPTAEMDEVPELVENSPDYQNRDRLNFWNASLLVENMEEWSLEFQETIGG</sequence>
<evidence type="ECO:0000313" key="2">
    <source>
        <dbReference type="EMBL" id="RQG87991.1"/>
    </source>
</evidence>
<dbReference type="OrthoDB" id="346372at2157"/>
<evidence type="ECO:0000256" key="1">
    <source>
        <dbReference type="ARBA" id="ARBA00022729"/>
    </source>
</evidence>
<dbReference type="PROSITE" id="PS51257">
    <property type="entry name" value="PROKAR_LIPOPROTEIN"/>
    <property type="match status" value="1"/>
</dbReference>
<organism evidence="2 3">
    <name type="scientific">Natrarchaeobius halalkaliphilus</name>
    <dbReference type="NCBI Taxonomy" id="1679091"/>
    <lineage>
        <taxon>Archaea</taxon>
        <taxon>Methanobacteriati</taxon>
        <taxon>Methanobacteriota</taxon>
        <taxon>Stenosarchaea group</taxon>
        <taxon>Halobacteria</taxon>
        <taxon>Halobacteriales</taxon>
        <taxon>Natrialbaceae</taxon>
        <taxon>Natrarchaeobius</taxon>
    </lineage>
</organism>
<dbReference type="AlphaFoldDB" id="A0A3N6LJB8"/>
<dbReference type="InterPro" id="IPR006059">
    <property type="entry name" value="SBP"/>
</dbReference>
<dbReference type="SUPFAM" id="SSF53850">
    <property type="entry name" value="Periplasmic binding protein-like II"/>
    <property type="match status" value="1"/>
</dbReference>
<reference evidence="2 3" key="1">
    <citation type="submission" date="2018-10" db="EMBL/GenBank/DDBJ databases">
        <title>Natrarchaeobius chitinivorans gen. nov., sp. nov., and Natrarchaeobius haloalkaliphilus sp. nov., alkaliphilic, chitin-utilizing haloarchaea from hypersaline alkaline lakes.</title>
        <authorList>
            <person name="Sorokin D.Y."/>
            <person name="Elcheninov A.G."/>
            <person name="Kostrikina N.A."/>
            <person name="Bale N.J."/>
            <person name="Sinninghe Damste J.S."/>
            <person name="Khijniak T.V."/>
            <person name="Kublanov I.V."/>
            <person name="Toshchakov S.V."/>
        </authorList>
    </citation>
    <scope>NUCLEOTIDE SEQUENCE [LARGE SCALE GENOMIC DNA]</scope>
    <source>
        <strain evidence="2 3">AArcht-Sl</strain>
    </source>
</reference>
<dbReference type="PANTHER" id="PTHR30222">
    <property type="entry name" value="SPERMIDINE/PUTRESCINE-BINDING PERIPLASMIC PROTEIN"/>
    <property type="match status" value="1"/>
</dbReference>
<comment type="caution">
    <text evidence="2">The sequence shown here is derived from an EMBL/GenBank/DDBJ whole genome shotgun (WGS) entry which is preliminary data.</text>
</comment>
<evidence type="ECO:0000313" key="3">
    <source>
        <dbReference type="Proteomes" id="UP000273828"/>
    </source>
</evidence>
<dbReference type="EMBL" id="REFY01000005">
    <property type="protein sequence ID" value="RQG87991.1"/>
    <property type="molecule type" value="Genomic_DNA"/>
</dbReference>
<dbReference type="PANTHER" id="PTHR30222:SF17">
    <property type="entry name" value="SPERMIDINE_PUTRESCINE-BINDING PERIPLASMIC PROTEIN"/>
    <property type="match status" value="1"/>
</dbReference>
<dbReference type="Pfam" id="PF13416">
    <property type="entry name" value="SBP_bac_8"/>
    <property type="match status" value="1"/>
</dbReference>
<keyword evidence="3" id="KW-1185">Reference proteome</keyword>
<dbReference type="RefSeq" id="WP_124179189.1">
    <property type="nucleotide sequence ID" value="NZ_REFY01000005.1"/>
</dbReference>
<proteinExistence type="predicted"/>
<dbReference type="Gene3D" id="3.40.190.10">
    <property type="entry name" value="Periplasmic binding protein-like II"/>
    <property type="match status" value="2"/>
</dbReference>
<keyword evidence="1" id="KW-0732">Signal</keyword>
<name>A0A3N6LJB8_9EURY</name>
<gene>
    <name evidence="2" type="ORF">EA462_14125</name>
</gene>